<comment type="caution">
    <text evidence="1">The sequence shown here is derived from an EMBL/GenBank/DDBJ whole genome shotgun (WGS) entry which is preliminary data.</text>
</comment>
<reference evidence="1 2" key="1">
    <citation type="journal article" date="2019" name="Sci. Rep.">
        <title>Orb-weaving spider Araneus ventricosus genome elucidates the spidroin gene catalogue.</title>
        <authorList>
            <person name="Kono N."/>
            <person name="Nakamura H."/>
            <person name="Ohtoshi R."/>
            <person name="Moran D.A.P."/>
            <person name="Shinohara A."/>
            <person name="Yoshida Y."/>
            <person name="Fujiwara M."/>
            <person name="Mori M."/>
            <person name="Tomita M."/>
            <person name="Arakawa K."/>
        </authorList>
    </citation>
    <scope>NUCLEOTIDE SEQUENCE [LARGE SCALE GENOMIC DNA]</scope>
</reference>
<dbReference type="AlphaFoldDB" id="A0A4Y2KP69"/>
<dbReference type="OrthoDB" id="6624721at2759"/>
<dbReference type="Proteomes" id="UP000499080">
    <property type="component" value="Unassembled WGS sequence"/>
</dbReference>
<gene>
    <name evidence="1" type="ORF">AVEN_142219_1</name>
</gene>
<evidence type="ECO:0000313" key="1">
    <source>
        <dbReference type="EMBL" id="GBN03273.1"/>
    </source>
</evidence>
<sequence length="138" mass="16282">MEVVETHLPTPYSCVKYKIAKNMIREWGEFWDCSQLESEFFAPFDKNVLIHFLTNRGPFPSYLHRFKKLGSLLCVCVLVGDADHYVFRFPPTAEFHLKEPSDEHRKGWFKNLRYNGQAQYKLIQAFKVSNGICDRLIF</sequence>
<accession>A0A4Y2KP69</accession>
<keyword evidence="2" id="KW-1185">Reference proteome</keyword>
<organism evidence="1 2">
    <name type="scientific">Araneus ventricosus</name>
    <name type="common">Orbweaver spider</name>
    <name type="synonym">Epeira ventricosa</name>
    <dbReference type="NCBI Taxonomy" id="182803"/>
    <lineage>
        <taxon>Eukaryota</taxon>
        <taxon>Metazoa</taxon>
        <taxon>Ecdysozoa</taxon>
        <taxon>Arthropoda</taxon>
        <taxon>Chelicerata</taxon>
        <taxon>Arachnida</taxon>
        <taxon>Araneae</taxon>
        <taxon>Araneomorphae</taxon>
        <taxon>Entelegynae</taxon>
        <taxon>Araneoidea</taxon>
        <taxon>Araneidae</taxon>
        <taxon>Araneus</taxon>
    </lineage>
</organism>
<name>A0A4Y2KP69_ARAVE</name>
<dbReference type="EMBL" id="BGPR01004780">
    <property type="protein sequence ID" value="GBN03273.1"/>
    <property type="molecule type" value="Genomic_DNA"/>
</dbReference>
<evidence type="ECO:0000313" key="2">
    <source>
        <dbReference type="Proteomes" id="UP000499080"/>
    </source>
</evidence>
<protein>
    <submittedName>
        <fullName evidence="1">Uncharacterized protein</fullName>
    </submittedName>
</protein>
<proteinExistence type="predicted"/>